<feature type="compositionally biased region" description="Basic and acidic residues" evidence="1">
    <location>
        <begin position="81"/>
        <end position="91"/>
    </location>
</feature>
<gene>
    <name evidence="2" type="ORF">DFJ69_0881</name>
</gene>
<accession>A0A3D9SUY8</accession>
<dbReference type="EMBL" id="QTTT01000001">
    <property type="protein sequence ID" value="REE95491.1"/>
    <property type="molecule type" value="Genomic_DNA"/>
</dbReference>
<dbReference type="OrthoDB" id="3483344at2"/>
<feature type="region of interest" description="Disordered" evidence="1">
    <location>
        <begin position="68"/>
        <end position="91"/>
    </location>
</feature>
<dbReference type="RefSeq" id="WP_116021283.1">
    <property type="nucleotide sequence ID" value="NZ_QTTT01000001.1"/>
</dbReference>
<name>A0A3D9SUY8_9ACTN</name>
<dbReference type="AlphaFoldDB" id="A0A3D9SUY8"/>
<evidence type="ECO:0000256" key="1">
    <source>
        <dbReference type="SAM" id="MobiDB-lite"/>
    </source>
</evidence>
<protein>
    <submittedName>
        <fullName evidence="2">Uncharacterized protein</fullName>
    </submittedName>
</protein>
<comment type="caution">
    <text evidence="2">The sequence shown here is derived from an EMBL/GenBank/DDBJ whole genome shotgun (WGS) entry which is preliminary data.</text>
</comment>
<keyword evidence="3" id="KW-1185">Reference proteome</keyword>
<organism evidence="2 3">
    <name type="scientific">Thermomonospora umbrina</name>
    <dbReference type="NCBI Taxonomy" id="111806"/>
    <lineage>
        <taxon>Bacteria</taxon>
        <taxon>Bacillati</taxon>
        <taxon>Actinomycetota</taxon>
        <taxon>Actinomycetes</taxon>
        <taxon>Streptosporangiales</taxon>
        <taxon>Thermomonosporaceae</taxon>
        <taxon>Thermomonospora</taxon>
    </lineage>
</organism>
<evidence type="ECO:0000313" key="3">
    <source>
        <dbReference type="Proteomes" id="UP000256661"/>
    </source>
</evidence>
<sequence>MRVPTDQRPIVGRELLSRRLETEFAVLSAESVRRCVADVLACMAHLGVEPAPAVVERMAREHLVGMVKSEPPSGRASLEGARLRPGPDDAR</sequence>
<dbReference type="Proteomes" id="UP000256661">
    <property type="component" value="Unassembled WGS sequence"/>
</dbReference>
<evidence type="ECO:0000313" key="2">
    <source>
        <dbReference type="EMBL" id="REE95491.1"/>
    </source>
</evidence>
<reference evidence="2 3" key="1">
    <citation type="submission" date="2018-08" db="EMBL/GenBank/DDBJ databases">
        <title>Sequencing the genomes of 1000 actinobacteria strains.</title>
        <authorList>
            <person name="Klenk H.-P."/>
        </authorList>
    </citation>
    <scope>NUCLEOTIDE SEQUENCE [LARGE SCALE GENOMIC DNA]</scope>
    <source>
        <strain evidence="2 3">DSM 43927</strain>
    </source>
</reference>
<proteinExistence type="predicted"/>